<evidence type="ECO:0000313" key="4">
    <source>
        <dbReference type="EMBL" id="RZH32190.1"/>
    </source>
</evidence>
<reference evidence="3 7" key="4">
    <citation type="submission" date="2019-12" db="EMBL/GenBank/DDBJ databases">
        <title>complete genome sequences of Acinetobacter pittii str. WP2-W18-ESBL-11 isolated from wastewater treatment plant effluent.</title>
        <authorList>
            <person name="Sekizuka T."/>
            <person name="Itokawa K."/>
            <person name="Yatsu K."/>
            <person name="Inamine Y."/>
            <person name="Kuroda M."/>
        </authorList>
    </citation>
    <scope>NUCLEOTIDE SEQUENCE [LARGE SCALE GENOMIC DNA]</scope>
    <source>
        <strain evidence="3 7">WP2-W18-ESBL-11</strain>
    </source>
</reference>
<dbReference type="EMBL" id="CP033540">
    <property type="protein sequence ID" value="AZC00549.1"/>
    <property type="molecule type" value="Genomic_DNA"/>
</dbReference>
<evidence type="ECO:0000313" key="7">
    <source>
        <dbReference type="Proteomes" id="UP000515758"/>
    </source>
</evidence>
<reference evidence="2 5" key="1">
    <citation type="submission" date="2018-11" db="EMBL/GenBank/DDBJ databases">
        <authorList>
            <person name="Kuo S.-C."/>
            <person name="Chen F.-J."/>
            <person name="Liao Y.-C."/>
        </authorList>
    </citation>
    <scope>NUCLEOTIDE SEQUENCE [LARGE SCALE GENOMIC DNA]</scope>
    <source>
        <strain evidence="2 5">2014S06-099</strain>
    </source>
</reference>
<dbReference type="EMBL" id="SGTH01000001">
    <property type="protein sequence ID" value="RZH32190.1"/>
    <property type="molecule type" value="Genomic_DNA"/>
</dbReference>
<keyword evidence="1" id="KW-0812">Transmembrane</keyword>
<dbReference type="Proteomes" id="UP000294065">
    <property type="component" value="Unassembled WGS sequence"/>
</dbReference>
<keyword evidence="1" id="KW-1133">Transmembrane helix</keyword>
<feature type="transmembrane region" description="Helical" evidence="1">
    <location>
        <begin position="124"/>
        <end position="150"/>
    </location>
</feature>
<feature type="transmembrane region" description="Helical" evidence="1">
    <location>
        <begin position="46"/>
        <end position="65"/>
    </location>
</feature>
<dbReference type="EMBL" id="AP021936">
    <property type="protein sequence ID" value="BBQ48725.1"/>
    <property type="molecule type" value="Genomic_DNA"/>
</dbReference>
<evidence type="ECO:0000313" key="6">
    <source>
        <dbReference type="Proteomes" id="UP000294065"/>
    </source>
</evidence>
<dbReference type="Proteomes" id="UP000515758">
    <property type="component" value="Chromosome"/>
</dbReference>
<feature type="transmembrane region" description="Helical" evidence="1">
    <location>
        <begin position="12"/>
        <end position="34"/>
    </location>
</feature>
<evidence type="ECO:0000313" key="2">
    <source>
        <dbReference type="EMBL" id="AZC00549.1"/>
    </source>
</evidence>
<reference evidence="4 6" key="3">
    <citation type="submission" date="2019-02" db="EMBL/GenBank/DDBJ databases">
        <title>The Batch Genome Submission of Acinetobacter spp. strains.</title>
        <authorList>
            <person name="Qin J."/>
            <person name="Hu Y."/>
            <person name="Ye H."/>
            <person name="Wei L."/>
            <person name="Feng Y."/>
            <person name="Zong Z."/>
        </authorList>
    </citation>
    <scope>NUCLEOTIDE SEQUENCE [LARGE SCALE GENOMIC DNA]</scope>
    <source>
        <strain evidence="4 6">WCHAP100012</strain>
    </source>
</reference>
<dbReference type="RefSeq" id="WP_017403359.1">
    <property type="nucleotide sequence ID" value="NZ_AP021936.1"/>
</dbReference>
<evidence type="ECO:0000256" key="1">
    <source>
        <dbReference type="SAM" id="Phobius"/>
    </source>
</evidence>
<dbReference type="Proteomes" id="UP000254410">
    <property type="component" value="Chromosome"/>
</dbReference>
<protein>
    <submittedName>
        <fullName evidence="3">Uncharacterized protein</fullName>
    </submittedName>
</protein>
<evidence type="ECO:0000313" key="5">
    <source>
        <dbReference type="Proteomes" id="UP000254410"/>
    </source>
</evidence>
<accession>A0A1C2ST57</accession>
<sequence length="152" mass="17848">MYILSENGQEAFSKFMSNLVTQSVLGSICLLLLYRAVHLPIWTYQWLVFWIFTLAIISFLFFWCFSSFMQFIKPLNNELDERIKSLGIPMNKKDTLKQTFINFFKRIYLSWKHDKVIFWQVMRLFVAIEVPAIFLFLASAIGAVQIAAALGW</sequence>
<keyword evidence="1" id="KW-0472">Membrane</keyword>
<gene>
    <name evidence="2" type="ORF">DKE52_009530</name>
    <name evidence="4" type="ORF">EXD98_02945</name>
    <name evidence="3" type="ORF">WP2W18E11_17230</name>
</gene>
<proteinExistence type="predicted"/>
<evidence type="ECO:0000313" key="3">
    <source>
        <dbReference type="EMBL" id="BBQ48725.1"/>
    </source>
</evidence>
<organism evidence="3 7">
    <name type="scientific">Acinetobacter pittii</name>
    <name type="common">Acinetobacter genomosp. 3</name>
    <dbReference type="NCBI Taxonomy" id="48296"/>
    <lineage>
        <taxon>Bacteria</taxon>
        <taxon>Pseudomonadati</taxon>
        <taxon>Pseudomonadota</taxon>
        <taxon>Gammaproteobacteria</taxon>
        <taxon>Moraxellales</taxon>
        <taxon>Moraxellaceae</taxon>
        <taxon>Acinetobacter</taxon>
        <taxon>Acinetobacter calcoaceticus/baumannii complex</taxon>
    </lineage>
</organism>
<reference evidence="2 5" key="2">
    <citation type="submission" date="2018-12" db="EMBL/GenBank/DDBJ databases">
        <title>Molecular Epidemiology of Emerging Carbapenem-Resistance in Acinetobacter nosocomialis and Acinetobacter pittii in Taiwan, 2010-2014.</title>
        <authorList>
            <person name="Huang W.-C."/>
            <person name="Wang H.-Y."/>
            <person name="Lai J.-F."/>
            <person name="Lauderdale T.-L."/>
            <person name="Sytwu H.-K."/>
        </authorList>
    </citation>
    <scope>NUCLEOTIDE SEQUENCE [LARGE SCALE GENOMIC DNA]</scope>
    <source>
        <strain evidence="2 5">2014S06-099</strain>
    </source>
</reference>
<name>A0A1C2ST57_ACIPI</name>
<dbReference type="AlphaFoldDB" id="A0A1C2ST57"/>